<comment type="caution">
    <text evidence="3">The sequence shown here is derived from an EMBL/GenBank/DDBJ whole genome shotgun (WGS) entry which is preliminary data.</text>
</comment>
<evidence type="ECO:0000256" key="2">
    <source>
        <dbReference type="ARBA" id="ARBA00023002"/>
    </source>
</evidence>
<proteinExistence type="inferred from homology"/>
<gene>
    <name evidence="3" type="ORF">FB470_004519</name>
</gene>
<organism evidence="3 4">
    <name type="scientific">Amycolatopsis thermophila</name>
    <dbReference type="NCBI Taxonomy" id="206084"/>
    <lineage>
        <taxon>Bacteria</taxon>
        <taxon>Bacillati</taxon>
        <taxon>Actinomycetota</taxon>
        <taxon>Actinomycetes</taxon>
        <taxon>Pseudonocardiales</taxon>
        <taxon>Pseudonocardiaceae</taxon>
        <taxon>Amycolatopsis</taxon>
    </lineage>
</organism>
<dbReference type="PANTHER" id="PTHR24320:SF148">
    <property type="entry name" value="NAD(P)-BINDING ROSSMANN-FOLD SUPERFAMILY PROTEIN"/>
    <property type="match status" value="1"/>
</dbReference>
<evidence type="ECO:0000256" key="1">
    <source>
        <dbReference type="ARBA" id="ARBA00006484"/>
    </source>
</evidence>
<comment type="similarity">
    <text evidence="1">Belongs to the short-chain dehydrogenases/reductases (SDR) family.</text>
</comment>
<dbReference type="EMBL" id="JAUSUT010000001">
    <property type="protein sequence ID" value="MDQ0380525.1"/>
    <property type="molecule type" value="Genomic_DNA"/>
</dbReference>
<name>A0ABU0EYY1_9PSEU</name>
<dbReference type="SUPFAM" id="SSF51735">
    <property type="entry name" value="NAD(P)-binding Rossmann-fold domains"/>
    <property type="match status" value="1"/>
</dbReference>
<protein>
    <submittedName>
        <fullName evidence="3">NAD(P)-dependent dehydrogenase (Short-subunit alcohol dehydrogenase family)</fullName>
    </submittedName>
</protein>
<reference evidence="3 4" key="1">
    <citation type="submission" date="2023-07" db="EMBL/GenBank/DDBJ databases">
        <title>Sequencing the genomes of 1000 actinobacteria strains.</title>
        <authorList>
            <person name="Klenk H.-P."/>
        </authorList>
    </citation>
    <scope>NUCLEOTIDE SEQUENCE [LARGE SCALE GENOMIC DNA]</scope>
    <source>
        <strain evidence="3 4">DSM 45805</strain>
    </source>
</reference>
<evidence type="ECO:0000313" key="4">
    <source>
        <dbReference type="Proteomes" id="UP001229651"/>
    </source>
</evidence>
<keyword evidence="4" id="KW-1185">Reference proteome</keyword>
<dbReference type="PANTHER" id="PTHR24320">
    <property type="entry name" value="RETINOL DEHYDROGENASE"/>
    <property type="match status" value="1"/>
</dbReference>
<accession>A0ABU0EYY1</accession>
<keyword evidence="2" id="KW-0560">Oxidoreductase</keyword>
<evidence type="ECO:0000313" key="3">
    <source>
        <dbReference type="EMBL" id="MDQ0380525.1"/>
    </source>
</evidence>
<sequence>MAPGARVVAVSSRGHHFSGIRWDDLAFERGYDKWAAYGQSKTANALFALHLDKLGEPSGVRAFSVHPGSILTPLQRHVPLEEKIANGWVDENGEPVADWFKTPEQGAATQVWAATCPQLAGMGGVYCEDCDIAEPAPDEDLAWPGNRPPVRLGVRDWAADPAQAERLWALSADLTGVNAFA</sequence>
<dbReference type="Gene3D" id="3.40.50.720">
    <property type="entry name" value="NAD(P)-binding Rossmann-like Domain"/>
    <property type="match status" value="1"/>
</dbReference>
<dbReference type="Proteomes" id="UP001229651">
    <property type="component" value="Unassembled WGS sequence"/>
</dbReference>
<dbReference type="InterPro" id="IPR036291">
    <property type="entry name" value="NAD(P)-bd_dom_sf"/>
</dbReference>